<protein>
    <submittedName>
        <fullName evidence="3">Efflux transporter outer membrane subunit</fullName>
    </submittedName>
</protein>
<evidence type="ECO:0000313" key="3">
    <source>
        <dbReference type="EMBL" id="MFC5292072.1"/>
    </source>
</evidence>
<comment type="caution">
    <text evidence="3">The sequence shown here is derived from an EMBL/GenBank/DDBJ whole genome shotgun (WGS) entry which is preliminary data.</text>
</comment>
<dbReference type="EMBL" id="JBHSLI010000001">
    <property type="protein sequence ID" value="MFC5292072.1"/>
    <property type="molecule type" value="Genomic_DNA"/>
</dbReference>
<dbReference type="Gene3D" id="2.20.200.10">
    <property type="entry name" value="Outer membrane efflux proteins (OEP)"/>
    <property type="match status" value="1"/>
</dbReference>
<dbReference type="InterPro" id="IPR010131">
    <property type="entry name" value="MdtP/NodT-like"/>
</dbReference>
<keyword evidence="4" id="KW-1185">Reference proteome</keyword>
<comment type="subcellular location">
    <subcellularLocation>
        <location evidence="2">Cell membrane</location>
        <topology evidence="2">Lipid-anchor</topology>
    </subcellularLocation>
</comment>
<keyword evidence="2" id="KW-0472">Membrane</keyword>
<dbReference type="NCBIfam" id="TIGR01845">
    <property type="entry name" value="outer_NodT"/>
    <property type="match status" value="1"/>
</dbReference>
<keyword evidence="2" id="KW-1134">Transmembrane beta strand</keyword>
<dbReference type="InterPro" id="IPR003423">
    <property type="entry name" value="OMP_efflux"/>
</dbReference>
<dbReference type="SUPFAM" id="SSF56954">
    <property type="entry name" value="Outer membrane efflux proteins (OEP)"/>
    <property type="match status" value="1"/>
</dbReference>
<evidence type="ECO:0000256" key="2">
    <source>
        <dbReference type="RuleBase" id="RU362097"/>
    </source>
</evidence>
<comment type="similarity">
    <text evidence="1 2">Belongs to the outer membrane factor (OMF) (TC 1.B.17) family.</text>
</comment>
<reference evidence="4" key="1">
    <citation type="journal article" date="2019" name="Int. J. Syst. Evol. Microbiol.">
        <title>The Global Catalogue of Microorganisms (GCM) 10K type strain sequencing project: providing services to taxonomists for standard genome sequencing and annotation.</title>
        <authorList>
            <consortium name="The Broad Institute Genomics Platform"/>
            <consortium name="The Broad Institute Genome Sequencing Center for Infectious Disease"/>
            <person name="Wu L."/>
            <person name="Ma J."/>
        </authorList>
    </citation>
    <scope>NUCLEOTIDE SEQUENCE [LARGE SCALE GENOMIC DNA]</scope>
    <source>
        <strain evidence="4">CGMCC 1.15643</strain>
    </source>
</reference>
<evidence type="ECO:0000256" key="1">
    <source>
        <dbReference type="ARBA" id="ARBA00007613"/>
    </source>
</evidence>
<dbReference type="Gene3D" id="1.20.1600.10">
    <property type="entry name" value="Outer membrane efflux proteins (OEP)"/>
    <property type="match status" value="1"/>
</dbReference>
<sequence length="526" mass="54720">MTPISAAFSCRCAAQPRVAARSPLPAGWRLAGLLLSAALLAGCVVGPDYQKPVLALPLAWGQAKAAKPAKPPALAAWWRRLNDPLLDALIREAVAGNLDVATAKAKIREARASYRQAVGALFPTVDGSGSATRAKSVSAGSGSIATGNQFQAGLDASWELDLFGANKRAVEAARYGMDASEEELRATLLTLIGDVASNYVQARGYQARIALARRTAASQRETAALTRTKFEAGASSAVDVANAAGQAATTEANIPDLQSAHAEAVHRLSVLTGRAPAALSRRLGKPGAIPRPRLPIPTGVPADLLASRPDIRLAERQYAQSTAKIGQAQAARYPSVSLTGSIATTGTRLGDLGKSSSISWSFGPTLTVPIFNGGQLKAAVEVAEAQRDQSFLAYRSSVLSALEDVENAIVSLAQERIKSARLAVSVANYREAASLGRSLYRAGTQSFLDLLEAERSLYSAEDSLIASQVAVATDYIALNKALGGGWSGTIDSGKPEIVDIATGPHLATPEQFGAAAEASPPHGADR</sequence>
<gene>
    <name evidence="3" type="ORF">ACFPK2_03610</name>
</gene>
<keyword evidence="2" id="KW-0564">Palmitate</keyword>
<dbReference type="RefSeq" id="WP_158445180.1">
    <property type="nucleotide sequence ID" value="NZ_JAOAOS010000001.1"/>
</dbReference>
<keyword evidence="2" id="KW-0812">Transmembrane</keyword>
<name>A0ABW0EYS1_9HYPH</name>
<dbReference type="Proteomes" id="UP001595976">
    <property type="component" value="Unassembled WGS sequence"/>
</dbReference>
<organism evidence="3 4">
    <name type="scientific">Bosea minatitlanensis</name>
    <dbReference type="NCBI Taxonomy" id="128782"/>
    <lineage>
        <taxon>Bacteria</taxon>
        <taxon>Pseudomonadati</taxon>
        <taxon>Pseudomonadota</taxon>
        <taxon>Alphaproteobacteria</taxon>
        <taxon>Hyphomicrobiales</taxon>
        <taxon>Boseaceae</taxon>
        <taxon>Bosea</taxon>
    </lineage>
</organism>
<keyword evidence="2" id="KW-0449">Lipoprotein</keyword>
<accession>A0ABW0EYS1</accession>
<dbReference type="PANTHER" id="PTHR30203:SF25">
    <property type="entry name" value="OUTER MEMBRANE PROTEIN-RELATED"/>
    <property type="match status" value="1"/>
</dbReference>
<evidence type="ECO:0000313" key="4">
    <source>
        <dbReference type="Proteomes" id="UP001595976"/>
    </source>
</evidence>
<dbReference type="PANTHER" id="PTHR30203">
    <property type="entry name" value="OUTER MEMBRANE CATION EFFLUX PROTEIN"/>
    <property type="match status" value="1"/>
</dbReference>
<proteinExistence type="inferred from homology"/>
<dbReference type="Pfam" id="PF02321">
    <property type="entry name" value="OEP"/>
    <property type="match status" value="2"/>
</dbReference>